<dbReference type="AlphaFoldDB" id="A0AAE0VLY6"/>
<reference evidence="2" key="3">
    <citation type="submission" date="2023-05" db="EMBL/GenBank/DDBJ databases">
        <authorList>
            <person name="Smith C.H."/>
        </authorList>
    </citation>
    <scope>NUCLEOTIDE SEQUENCE</scope>
    <source>
        <strain evidence="2">CHS0354</strain>
        <tissue evidence="2">Mantle</tissue>
    </source>
</reference>
<feature type="compositionally biased region" description="Basic and acidic residues" evidence="1">
    <location>
        <begin position="800"/>
        <end position="816"/>
    </location>
</feature>
<feature type="compositionally biased region" description="Basic and acidic residues" evidence="1">
    <location>
        <begin position="723"/>
        <end position="766"/>
    </location>
</feature>
<evidence type="ECO:0000256" key="1">
    <source>
        <dbReference type="SAM" id="MobiDB-lite"/>
    </source>
</evidence>
<feature type="compositionally biased region" description="Basic and acidic residues" evidence="1">
    <location>
        <begin position="991"/>
        <end position="1018"/>
    </location>
</feature>
<feature type="compositionally biased region" description="Basic and acidic residues" evidence="1">
    <location>
        <begin position="703"/>
        <end position="716"/>
    </location>
</feature>
<feature type="compositionally biased region" description="Acidic residues" evidence="1">
    <location>
        <begin position="444"/>
        <end position="456"/>
    </location>
</feature>
<feature type="compositionally biased region" description="Polar residues" evidence="1">
    <location>
        <begin position="914"/>
        <end position="924"/>
    </location>
</feature>
<gene>
    <name evidence="2" type="ORF">CHS0354_000116</name>
</gene>
<evidence type="ECO:0000313" key="2">
    <source>
        <dbReference type="EMBL" id="KAK3581732.1"/>
    </source>
</evidence>
<feature type="compositionally biased region" description="Basic residues" evidence="1">
    <location>
        <begin position="402"/>
        <end position="422"/>
    </location>
</feature>
<comment type="caution">
    <text evidence="2">The sequence shown here is derived from an EMBL/GenBank/DDBJ whole genome shotgun (WGS) entry which is preliminary data.</text>
</comment>
<keyword evidence="3" id="KW-1185">Reference proteome</keyword>
<reference evidence="2" key="2">
    <citation type="journal article" date="2021" name="Genome Biol. Evol.">
        <title>Developing a high-quality reference genome for a parasitic bivalve with doubly uniparental inheritance (Bivalvia: Unionida).</title>
        <authorList>
            <person name="Smith C.H."/>
        </authorList>
    </citation>
    <scope>NUCLEOTIDE SEQUENCE</scope>
    <source>
        <strain evidence="2">CHS0354</strain>
        <tissue evidence="2">Mantle</tissue>
    </source>
</reference>
<feature type="compositionally biased region" description="Basic and acidic residues" evidence="1">
    <location>
        <begin position="823"/>
        <end position="835"/>
    </location>
</feature>
<feature type="compositionally biased region" description="Basic and acidic residues" evidence="1">
    <location>
        <begin position="332"/>
        <end position="343"/>
    </location>
</feature>
<feature type="compositionally biased region" description="Basic and acidic residues" evidence="1">
    <location>
        <begin position="934"/>
        <end position="956"/>
    </location>
</feature>
<feature type="compositionally biased region" description="Polar residues" evidence="1">
    <location>
        <begin position="363"/>
        <end position="372"/>
    </location>
</feature>
<accession>A0AAE0VLY6</accession>
<evidence type="ECO:0000313" key="3">
    <source>
        <dbReference type="Proteomes" id="UP001195483"/>
    </source>
</evidence>
<dbReference type="Proteomes" id="UP001195483">
    <property type="component" value="Unassembled WGS sequence"/>
</dbReference>
<reference evidence="2" key="1">
    <citation type="journal article" date="2021" name="Genome Biol. Evol.">
        <title>A High-Quality Reference Genome for a Parasitic Bivalve with Doubly Uniparental Inheritance (Bivalvia: Unionida).</title>
        <authorList>
            <person name="Smith C.H."/>
        </authorList>
    </citation>
    <scope>NUCLEOTIDE SEQUENCE</scope>
    <source>
        <strain evidence="2">CHS0354</strain>
    </source>
</reference>
<sequence>MANLLDLDDDEMFGNQTNSSAVNIDTQYHGNLSPINSDGQAQTFDDFFGVTSNEGNNNQGTNYEDDAFGISSENHGNMMLTSDLDLFISGSYNTNNTTECLEKPSGFQDDIFDSFMHINSNQTSGKAEHSSCSEDLVDLYPVLASNRDTNLEKVESAADDDFGRTAVSTTESTIETPKLEPVAIGHKMEDRSHGTREKSLGVKKSLEKSFEDLLQGLTDESDPDLDDMLSDVSVDSSSNLESLIRSQERTHQEHVMSVEKGSKPDVQNWFEVPPIPAVRPPEMDNVRDDAEDENTWEVVNEEEVAEDEKWEEEEEEKVEEKRDDISAAEMMNADKEYLRHGDSEMESETCTKNLIERQESETSQRSNASSGLTEGDDSNRRMDLDAVQDTSYLDVDVTKQKTNLRKKGSLAKRRKPSRHGRRSIIEEGENKLYQDTTEPRPEKDEEEEVDEGEDQDVVFAKEDMSPPHKKPTHPAMITETSHPLQQGPSDPSNMEKVSPIDSKVVKPPPGGVKLPTITPSQLKRSSKEIKEEITSPLKHHSPMKVVPPEKNTQSNDFDLSKLRKASSVDKDEDSTDSKQHAYEKPSLRSIPKVEGENKTKEETGVFSKPQLKSTPKVNSDNKGEEISSEEISTKGVFRKPSLRTASADTKTEDDNKLPYTGEFDVLKLRQAPRKGSESEDKTSSGLLESPVLRPAPKPTNPSKMDDSESHFFDKPPLRNTPKKNVESKPSETEQHTFTKPELRNVNKTKTSDARPDQDGHTFEKPSLRGTPPRTTKADELPTGKFDKPALRSVSRSSVSPEKEKTSTGKSGFEKPALKPVETIQKDPLDIEKNGSVEETEENKPLWFLQLRKTGSQSVEDTEKTRSSEPEWLQAARNKKAKALEIIQSKENQNQEVEKPSAPWVESNVLRKTPKSSPLQENNTNEENRQIFSTGRERRSSSGSNKDSDNVRDERSRSSSIGTGKDNYVPSWMKGHSAAVTPPRIITTSKPDLMKRPTDELPQWKKELAEKRKARKESEGLDPAVQNDETDSPGVPLWKQELSQRGLRAAQRAKAAPETSTSAEPEWKRQAEEKKERLRSRVQ</sequence>
<feature type="compositionally biased region" description="Basic and acidic residues" evidence="1">
    <location>
        <begin position="1064"/>
        <end position="1075"/>
    </location>
</feature>
<proteinExistence type="predicted"/>
<organism evidence="2 3">
    <name type="scientific">Potamilus streckersoni</name>
    <dbReference type="NCBI Taxonomy" id="2493646"/>
    <lineage>
        <taxon>Eukaryota</taxon>
        <taxon>Metazoa</taxon>
        <taxon>Spiralia</taxon>
        <taxon>Lophotrochozoa</taxon>
        <taxon>Mollusca</taxon>
        <taxon>Bivalvia</taxon>
        <taxon>Autobranchia</taxon>
        <taxon>Heteroconchia</taxon>
        <taxon>Palaeoheterodonta</taxon>
        <taxon>Unionida</taxon>
        <taxon>Unionoidea</taxon>
        <taxon>Unionidae</taxon>
        <taxon>Ambleminae</taxon>
        <taxon>Lampsilini</taxon>
        <taxon>Potamilus</taxon>
    </lineage>
</organism>
<feature type="compositionally biased region" description="Acidic residues" evidence="1">
    <location>
        <begin position="289"/>
        <end position="317"/>
    </location>
</feature>
<dbReference type="EMBL" id="JAEAOA010000046">
    <property type="protein sequence ID" value="KAK3581732.1"/>
    <property type="molecule type" value="Genomic_DNA"/>
</dbReference>
<protein>
    <submittedName>
        <fullName evidence="2">Uncharacterized protein</fullName>
    </submittedName>
</protein>
<feature type="compositionally biased region" description="Basic and acidic residues" evidence="1">
    <location>
        <begin position="558"/>
        <end position="603"/>
    </location>
</feature>
<feature type="compositionally biased region" description="Basic and acidic residues" evidence="1">
    <location>
        <begin position="423"/>
        <end position="443"/>
    </location>
</feature>
<feature type="region of interest" description="Disordered" evidence="1">
    <location>
        <begin position="273"/>
        <end position="1082"/>
    </location>
</feature>
<feature type="compositionally biased region" description="Polar residues" evidence="1">
    <location>
        <begin position="478"/>
        <end position="492"/>
    </location>
</feature>
<name>A0AAE0VLY6_9BIVA</name>
<feature type="compositionally biased region" description="Basic and acidic residues" evidence="1">
    <location>
        <begin position="775"/>
        <end position="789"/>
    </location>
</feature>